<dbReference type="AlphaFoldDB" id="F3L211"/>
<organism evidence="1 2">
    <name type="scientific">Aequoribacter fuscus</name>
    <dbReference type="NCBI Taxonomy" id="2518989"/>
    <lineage>
        <taxon>Bacteria</taxon>
        <taxon>Pseudomonadati</taxon>
        <taxon>Pseudomonadota</taxon>
        <taxon>Gammaproteobacteria</taxon>
        <taxon>Cellvibrionales</taxon>
        <taxon>Halieaceae</taxon>
        <taxon>Aequoribacter</taxon>
    </lineage>
</organism>
<gene>
    <name evidence="1" type="ORF">IMCC3088_1501</name>
</gene>
<protein>
    <submittedName>
        <fullName evidence="1">Uncharacterized protein</fullName>
    </submittedName>
</protein>
<evidence type="ECO:0000313" key="1">
    <source>
        <dbReference type="EMBL" id="EGG29630.1"/>
    </source>
</evidence>
<evidence type="ECO:0000313" key="2">
    <source>
        <dbReference type="Proteomes" id="UP000005615"/>
    </source>
</evidence>
<sequence>MAAEGLGSALRIKGFKIVDESPQVIIHSHGDYDPNTGIATITDRKYPIVIDKIVAMHKATTNSPLFFLNIAFGLSLLFFSISAFFYVFTHSTSL</sequence>
<dbReference type="eggNOG" id="COG3295">
    <property type="taxonomic scope" value="Bacteria"/>
</dbReference>
<keyword evidence="2" id="KW-1185">Reference proteome</keyword>
<dbReference type="OrthoDB" id="6330679at2"/>
<dbReference type="RefSeq" id="WP_009575808.1">
    <property type="nucleotide sequence ID" value="NZ_AEIG01000038.1"/>
</dbReference>
<proteinExistence type="predicted"/>
<reference evidence="1 2" key="1">
    <citation type="journal article" date="2011" name="J. Bacteriol.">
        <title>Genome sequence of strain IMCC3088, a proteorhodopsin-containing marine bacterium belonging to the OM60/NOR5 clade.</title>
        <authorList>
            <person name="Jang Y."/>
            <person name="Oh H.M."/>
            <person name="Kang I."/>
            <person name="Lee K."/>
            <person name="Yang S.J."/>
            <person name="Cho J.C."/>
        </authorList>
    </citation>
    <scope>NUCLEOTIDE SEQUENCE [LARGE SCALE GENOMIC DNA]</scope>
    <source>
        <strain evidence="1 2">IMCC3088</strain>
    </source>
</reference>
<comment type="caution">
    <text evidence="1">The sequence shown here is derived from an EMBL/GenBank/DDBJ whole genome shotgun (WGS) entry which is preliminary data.</text>
</comment>
<dbReference type="STRING" id="2518989.IMCC3088_1501"/>
<accession>F3L211</accession>
<dbReference type="Proteomes" id="UP000005615">
    <property type="component" value="Unassembled WGS sequence"/>
</dbReference>
<dbReference type="EMBL" id="AEIG01000038">
    <property type="protein sequence ID" value="EGG29630.1"/>
    <property type="molecule type" value="Genomic_DNA"/>
</dbReference>
<name>F3L211_9GAMM</name>